<protein>
    <submittedName>
        <fullName evidence="2">Hypothetical_protein</fullName>
    </submittedName>
</protein>
<dbReference type="EMBL" id="CATOUU010001164">
    <property type="protein sequence ID" value="CAI9975188.1"/>
    <property type="molecule type" value="Genomic_DNA"/>
</dbReference>
<proteinExistence type="predicted"/>
<organism evidence="1">
    <name type="scientific">Hexamita inflata</name>
    <dbReference type="NCBI Taxonomy" id="28002"/>
    <lineage>
        <taxon>Eukaryota</taxon>
        <taxon>Metamonada</taxon>
        <taxon>Diplomonadida</taxon>
        <taxon>Hexamitidae</taxon>
        <taxon>Hexamitinae</taxon>
        <taxon>Hexamita</taxon>
    </lineage>
</organism>
<accession>A0AA86RI33</accession>
<gene>
    <name evidence="1" type="ORF">HINF_LOCUS62833</name>
    <name evidence="2" type="ORF">HINF_LOCUS64542</name>
</gene>
<keyword evidence="3" id="KW-1185">Reference proteome</keyword>
<evidence type="ECO:0000313" key="2">
    <source>
        <dbReference type="EMBL" id="CAL6089057.1"/>
    </source>
</evidence>
<sequence>MTENLDTDLESFDIMDQVRATFLKSMTGCLKEEEVSINVCFYCLHFVNKQSKPIVDQWSRALNLNISSLAARAKRELENEGYFDDSLISTGELTSEKSKSLESKMKEAFPVIRDITRSQLDYCDQYRKLFI</sequence>
<dbReference type="EMBL" id="CAXDID020000414">
    <property type="protein sequence ID" value="CAL6089057.1"/>
    <property type="molecule type" value="Genomic_DNA"/>
</dbReference>
<evidence type="ECO:0000313" key="3">
    <source>
        <dbReference type="Proteomes" id="UP001642409"/>
    </source>
</evidence>
<dbReference type="Proteomes" id="UP001642409">
    <property type="component" value="Unassembled WGS sequence"/>
</dbReference>
<dbReference type="AlphaFoldDB" id="A0AA86RI33"/>
<comment type="caution">
    <text evidence="1">The sequence shown here is derived from an EMBL/GenBank/DDBJ whole genome shotgun (WGS) entry which is preliminary data.</text>
</comment>
<reference evidence="1" key="1">
    <citation type="submission" date="2023-06" db="EMBL/GenBank/DDBJ databases">
        <authorList>
            <person name="Kurt Z."/>
        </authorList>
    </citation>
    <scope>NUCLEOTIDE SEQUENCE</scope>
</reference>
<evidence type="ECO:0000313" key="1">
    <source>
        <dbReference type="EMBL" id="CAI9975188.1"/>
    </source>
</evidence>
<reference evidence="2 3" key="2">
    <citation type="submission" date="2024-07" db="EMBL/GenBank/DDBJ databases">
        <authorList>
            <person name="Akdeniz Z."/>
        </authorList>
    </citation>
    <scope>NUCLEOTIDE SEQUENCE [LARGE SCALE GENOMIC DNA]</scope>
</reference>
<name>A0AA86RI33_9EUKA</name>